<proteinExistence type="predicted"/>
<feature type="region of interest" description="Disordered" evidence="1">
    <location>
        <begin position="121"/>
        <end position="152"/>
    </location>
</feature>
<dbReference type="Proteomes" id="UP000660729">
    <property type="component" value="Unassembled WGS sequence"/>
</dbReference>
<evidence type="ECO:0000313" key="2">
    <source>
        <dbReference type="EMBL" id="KAF7193079.1"/>
    </source>
</evidence>
<keyword evidence="3" id="KW-1185">Reference proteome</keyword>
<evidence type="ECO:0000256" key="1">
    <source>
        <dbReference type="SAM" id="MobiDB-lite"/>
    </source>
</evidence>
<dbReference type="AlphaFoldDB" id="A0A8H6VM19"/>
<sequence length="152" mass="17178">MASLITTEAQASDLIVQLQVSIDETKSDSRLNTETTGFERLNIILEDTAKRSQESGKTDIEDTCHWLLKEFDNRNTLKTDVVDKVLLTLLVQLCEEKLPEENSGILKKRLVDFCETVRAAQDQEGNGSEVPENLQTTMEKTPPEIELGKWLK</sequence>
<dbReference type="EMBL" id="JABCIY010000095">
    <property type="protein sequence ID" value="KAF7193079.1"/>
    <property type="molecule type" value="Genomic_DNA"/>
</dbReference>
<reference evidence="2" key="1">
    <citation type="submission" date="2020-04" db="EMBL/GenBank/DDBJ databases">
        <title>Draft genome resource of the tomato pathogen Pseudocercospora fuligena.</title>
        <authorList>
            <person name="Zaccaron A."/>
        </authorList>
    </citation>
    <scope>NUCLEOTIDE SEQUENCE</scope>
    <source>
        <strain evidence="2">PF001</strain>
    </source>
</reference>
<feature type="compositionally biased region" description="Basic and acidic residues" evidence="1">
    <location>
        <begin position="141"/>
        <end position="152"/>
    </location>
</feature>
<dbReference type="OrthoDB" id="3649093at2759"/>
<name>A0A8H6VM19_9PEZI</name>
<evidence type="ECO:0000313" key="3">
    <source>
        <dbReference type="Proteomes" id="UP000660729"/>
    </source>
</evidence>
<protein>
    <submittedName>
        <fullName evidence="2">Uncharacterized protein</fullName>
    </submittedName>
</protein>
<gene>
    <name evidence="2" type="ORF">HII31_05581</name>
</gene>
<accession>A0A8H6VM19</accession>
<comment type="caution">
    <text evidence="2">The sequence shown here is derived from an EMBL/GenBank/DDBJ whole genome shotgun (WGS) entry which is preliminary data.</text>
</comment>
<organism evidence="2 3">
    <name type="scientific">Pseudocercospora fuligena</name>
    <dbReference type="NCBI Taxonomy" id="685502"/>
    <lineage>
        <taxon>Eukaryota</taxon>
        <taxon>Fungi</taxon>
        <taxon>Dikarya</taxon>
        <taxon>Ascomycota</taxon>
        <taxon>Pezizomycotina</taxon>
        <taxon>Dothideomycetes</taxon>
        <taxon>Dothideomycetidae</taxon>
        <taxon>Mycosphaerellales</taxon>
        <taxon>Mycosphaerellaceae</taxon>
        <taxon>Pseudocercospora</taxon>
    </lineage>
</organism>